<gene>
    <name evidence="4" type="ORF">KDU71_10920</name>
</gene>
<comment type="caution">
    <text evidence="4">The sequence shown here is derived from an EMBL/GenBank/DDBJ whole genome shotgun (WGS) entry which is preliminary data.</text>
</comment>
<dbReference type="RefSeq" id="WP_212190742.1">
    <property type="nucleotide sequence ID" value="NZ_JAGTAR010000015.1"/>
</dbReference>
<evidence type="ECO:0000259" key="2">
    <source>
        <dbReference type="PROSITE" id="PS50110"/>
    </source>
</evidence>
<dbReference type="PANTHER" id="PTHR37299">
    <property type="entry name" value="TRANSCRIPTIONAL REGULATOR-RELATED"/>
    <property type="match status" value="1"/>
</dbReference>
<dbReference type="Gene3D" id="3.40.50.2300">
    <property type="match status" value="1"/>
</dbReference>
<dbReference type="PROSITE" id="PS50930">
    <property type="entry name" value="HTH_LYTTR"/>
    <property type="match status" value="1"/>
</dbReference>
<dbReference type="InterPro" id="IPR046947">
    <property type="entry name" value="LytR-like"/>
</dbReference>
<dbReference type="Proteomes" id="UP000679220">
    <property type="component" value="Unassembled WGS sequence"/>
</dbReference>
<dbReference type="PANTHER" id="PTHR37299:SF1">
    <property type="entry name" value="STAGE 0 SPORULATION PROTEIN A HOMOLOG"/>
    <property type="match status" value="1"/>
</dbReference>
<dbReference type="SMART" id="SM00448">
    <property type="entry name" value="REC"/>
    <property type="match status" value="1"/>
</dbReference>
<dbReference type="InterPro" id="IPR011006">
    <property type="entry name" value="CheY-like_superfamily"/>
</dbReference>
<feature type="modified residue" description="4-aspartylphosphate" evidence="1">
    <location>
        <position position="56"/>
    </location>
</feature>
<protein>
    <submittedName>
        <fullName evidence="4">Response regulator transcription factor</fullName>
    </submittedName>
</protein>
<evidence type="ECO:0000256" key="1">
    <source>
        <dbReference type="PROSITE-ProRule" id="PRU00169"/>
    </source>
</evidence>
<reference evidence="4" key="2">
    <citation type="submission" date="2021-04" db="EMBL/GenBank/DDBJ databases">
        <authorList>
            <person name="Zhang T."/>
            <person name="Zhang Y."/>
            <person name="Lu D."/>
            <person name="Zuo D."/>
            <person name="Du Z."/>
        </authorList>
    </citation>
    <scope>NUCLEOTIDE SEQUENCE</scope>
    <source>
        <strain evidence="4">JR1</strain>
    </source>
</reference>
<dbReference type="Pfam" id="PF04397">
    <property type="entry name" value="LytTR"/>
    <property type="match status" value="1"/>
</dbReference>
<evidence type="ECO:0000313" key="5">
    <source>
        <dbReference type="Proteomes" id="UP000679220"/>
    </source>
</evidence>
<reference evidence="4" key="1">
    <citation type="journal article" date="2018" name="Int. J. Syst. Evol. Microbiol.">
        <title>Carboxylicivirga sediminis sp. nov., isolated from coastal sediment.</title>
        <authorList>
            <person name="Wang F.Q."/>
            <person name="Ren L.H."/>
            <person name="Zou R.J."/>
            <person name="Sun Y.Z."/>
            <person name="Liu X.J."/>
            <person name="Jiang F."/>
            <person name="Liu L.J."/>
        </authorList>
    </citation>
    <scope>NUCLEOTIDE SEQUENCE</scope>
    <source>
        <strain evidence="4">JR1</strain>
    </source>
</reference>
<dbReference type="InterPro" id="IPR007492">
    <property type="entry name" value="LytTR_DNA-bd_dom"/>
</dbReference>
<dbReference type="SMART" id="SM00850">
    <property type="entry name" value="LytTR"/>
    <property type="match status" value="1"/>
</dbReference>
<name>A0A941IXI1_9BACT</name>
<feature type="domain" description="Response regulatory" evidence="2">
    <location>
        <begin position="2"/>
        <end position="116"/>
    </location>
</feature>
<dbReference type="PROSITE" id="PS50110">
    <property type="entry name" value="RESPONSE_REGULATORY"/>
    <property type="match status" value="1"/>
</dbReference>
<evidence type="ECO:0000259" key="3">
    <source>
        <dbReference type="PROSITE" id="PS50930"/>
    </source>
</evidence>
<proteinExistence type="predicted"/>
<organism evidence="4 5">
    <name type="scientific">Carboxylicivirga sediminis</name>
    <dbReference type="NCBI Taxonomy" id="2006564"/>
    <lineage>
        <taxon>Bacteria</taxon>
        <taxon>Pseudomonadati</taxon>
        <taxon>Bacteroidota</taxon>
        <taxon>Bacteroidia</taxon>
        <taxon>Marinilabiliales</taxon>
        <taxon>Marinilabiliaceae</taxon>
        <taxon>Carboxylicivirga</taxon>
    </lineage>
</organism>
<dbReference type="Gene3D" id="2.40.50.1020">
    <property type="entry name" value="LytTr DNA-binding domain"/>
    <property type="match status" value="1"/>
</dbReference>
<sequence length="237" mass="27590">MNCIIIDDDKLSTKIIQEFVEKTDDLNLAGKFDSAVSAINYLSKQGIEPIDLIFLDIEMPEMSGIDFLKSLDELPQVIVYSSQEKYAIDSYEYNVTDYLLKPVQYGRFIKAVKRARERFEEKESVTRETNEIFVKNNSSLVRVKYDDILWIEALENYVVLNTFKDKFTIHFTMKAISEKMPPDRYVRVHRSFIVNLNKIKVIEDNSVIINYEGGSKIIPIGKSYKDKLMDDINLITR</sequence>
<dbReference type="InterPro" id="IPR001789">
    <property type="entry name" value="Sig_transdc_resp-reg_receiver"/>
</dbReference>
<dbReference type="EMBL" id="JAGTAR010000015">
    <property type="protein sequence ID" value="MBR8536070.1"/>
    <property type="molecule type" value="Genomic_DNA"/>
</dbReference>
<dbReference type="AlphaFoldDB" id="A0A941IXI1"/>
<keyword evidence="1" id="KW-0597">Phosphoprotein</keyword>
<evidence type="ECO:0000313" key="4">
    <source>
        <dbReference type="EMBL" id="MBR8536070.1"/>
    </source>
</evidence>
<dbReference type="Pfam" id="PF00072">
    <property type="entry name" value="Response_reg"/>
    <property type="match status" value="1"/>
</dbReference>
<dbReference type="SUPFAM" id="SSF52172">
    <property type="entry name" value="CheY-like"/>
    <property type="match status" value="1"/>
</dbReference>
<keyword evidence="5" id="KW-1185">Reference proteome</keyword>
<dbReference type="GO" id="GO:0003677">
    <property type="term" value="F:DNA binding"/>
    <property type="evidence" value="ECO:0007669"/>
    <property type="project" value="InterPro"/>
</dbReference>
<dbReference type="GO" id="GO:0000156">
    <property type="term" value="F:phosphorelay response regulator activity"/>
    <property type="evidence" value="ECO:0007669"/>
    <property type="project" value="InterPro"/>
</dbReference>
<feature type="domain" description="HTH LytTR-type" evidence="3">
    <location>
        <begin position="132"/>
        <end position="203"/>
    </location>
</feature>
<accession>A0A941IXI1</accession>